<accession>X1NMD2</accession>
<dbReference type="EMBL" id="BARV01021081">
    <property type="protein sequence ID" value="GAI19839.1"/>
    <property type="molecule type" value="Genomic_DNA"/>
</dbReference>
<organism evidence="1">
    <name type="scientific">marine sediment metagenome</name>
    <dbReference type="NCBI Taxonomy" id="412755"/>
    <lineage>
        <taxon>unclassified sequences</taxon>
        <taxon>metagenomes</taxon>
        <taxon>ecological metagenomes</taxon>
    </lineage>
</organism>
<proteinExistence type="predicted"/>
<sequence length="35" mass="3938">IRQHTPVFSPISGSCIREHMTPELKTTSLVDLVLM</sequence>
<name>X1NMD2_9ZZZZ</name>
<reference evidence="1" key="1">
    <citation type="journal article" date="2014" name="Front. Microbiol.">
        <title>High frequency of phylogenetically diverse reductive dehalogenase-homologous genes in deep subseafloor sedimentary metagenomes.</title>
        <authorList>
            <person name="Kawai M."/>
            <person name="Futagami T."/>
            <person name="Toyoda A."/>
            <person name="Takaki Y."/>
            <person name="Nishi S."/>
            <person name="Hori S."/>
            <person name="Arai W."/>
            <person name="Tsubouchi T."/>
            <person name="Morono Y."/>
            <person name="Uchiyama I."/>
            <person name="Ito T."/>
            <person name="Fujiyama A."/>
            <person name="Inagaki F."/>
            <person name="Takami H."/>
        </authorList>
    </citation>
    <scope>NUCLEOTIDE SEQUENCE</scope>
    <source>
        <strain evidence="1">Expedition CK06-06</strain>
    </source>
</reference>
<comment type="caution">
    <text evidence="1">The sequence shown here is derived from an EMBL/GenBank/DDBJ whole genome shotgun (WGS) entry which is preliminary data.</text>
</comment>
<feature type="non-terminal residue" evidence="1">
    <location>
        <position position="1"/>
    </location>
</feature>
<evidence type="ECO:0000313" key="1">
    <source>
        <dbReference type="EMBL" id="GAI19839.1"/>
    </source>
</evidence>
<protein>
    <submittedName>
        <fullName evidence="1">Uncharacterized protein</fullName>
    </submittedName>
</protein>
<dbReference type="AlphaFoldDB" id="X1NMD2"/>
<gene>
    <name evidence="1" type="ORF">S06H3_35012</name>
</gene>